<dbReference type="InterPro" id="IPR005618">
    <property type="entry name" value="OMPW"/>
</dbReference>
<sequence>MLKQIAIASLIAGVSSVALAGPWTVKVGGSVVQSTKTSQLAGGLEAKASTEAAFTPSIEYRFGQTPFSAELLLANPIEHDVNVKGLGTVATVKELPPTLTLKYNFNEYKGFTPYVGAGIIGFIPFDEENKGADVDLKGNVGGAAQVGFNFKPADAKNWGVYFDARYAYVDSKVKVNGVDAGHVVVNPMVYTLGYSYNF</sequence>
<dbReference type="Proteomes" id="UP000185895">
    <property type="component" value="Unassembled WGS sequence"/>
</dbReference>
<gene>
    <name evidence="2" type="ORF">BJI46_03450</name>
</gene>
<dbReference type="STRING" id="1262585.BJI46_03450"/>
<dbReference type="Pfam" id="PF03922">
    <property type="entry name" value="OmpW"/>
    <property type="match status" value="1"/>
</dbReference>
<dbReference type="Gene3D" id="2.40.160.20">
    <property type="match status" value="1"/>
</dbReference>
<dbReference type="GO" id="GO:0055085">
    <property type="term" value="P:transmembrane transport"/>
    <property type="evidence" value="ECO:0007669"/>
    <property type="project" value="TreeGrafter"/>
</dbReference>
<evidence type="ECO:0000313" key="2">
    <source>
        <dbReference type="EMBL" id="OEY94409.1"/>
    </source>
</evidence>
<comment type="caution">
    <text evidence="2">The sequence shown here is derived from an EMBL/GenBank/DDBJ whole genome shotgun (WGS) entry which is preliminary data.</text>
</comment>
<dbReference type="GO" id="GO:0019867">
    <property type="term" value="C:outer membrane"/>
    <property type="evidence" value="ECO:0007669"/>
    <property type="project" value="InterPro"/>
</dbReference>
<dbReference type="AlphaFoldDB" id="A0A1E7R4W2"/>
<accession>A0A1E7R4W2</accession>
<name>A0A1E7R4W2_9GAMM</name>
<evidence type="ECO:0000313" key="3">
    <source>
        <dbReference type="Proteomes" id="UP000185895"/>
    </source>
</evidence>
<dbReference type="RefSeq" id="WP_070070216.1">
    <property type="nucleotide sequence ID" value="NZ_MKKK01000034.1"/>
</dbReference>
<organism evidence="2 3">
    <name type="scientific">Acinetobacter qingfengensis</name>
    <dbReference type="NCBI Taxonomy" id="1262585"/>
    <lineage>
        <taxon>Bacteria</taxon>
        <taxon>Pseudomonadati</taxon>
        <taxon>Pseudomonadota</taxon>
        <taxon>Gammaproteobacteria</taxon>
        <taxon>Moraxellales</taxon>
        <taxon>Moraxellaceae</taxon>
        <taxon>Acinetobacter</taxon>
    </lineage>
</organism>
<protein>
    <submittedName>
        <fullName evidence="2">Uncharacterized protein</fullName>
    </submittedName>
</protein>
<dbReference type="SUPFAM" id="SSF56925">
    <property type="entry name" value="OMPA-like"/>
    <property type="match status" value="1"/>
</dbReference>
<evidence type="ECO:0000256" key="1">
    <source>
        <dbReference type="SAM" id="SignalP"/>
    </source>
</evidence>
<dbReference type="OrthoDB" id="9807574at2"/>
<feature type="signal peptide" evidence="1">
    <location>
        <begin position="1"/>
        <end position="20"/>
    </location>
</feature>
<dbReference type="PANTHER" id="PTHR36920">
    <property type="match status" value="1"/>
</dbReference>
<proteinExistence type="predicted"/>
<keyword evidence="1" id="KW-0732">Signal</keyword>
<keyword evidence="3" id="KW-1185">Reference proteome</keyword>
<dbReference type="InterPro" id="IPR011250">
    <property type="entry name" value="OMP/PagP_B-barrel"/>
</dbReference>
<dbReference type="EMBL" id="MKKK01000034">
    <property type="protein sequence ID" value="OEY94409.1"/>
    <property type="molecule type" value="Genomic_DNA"/>
</dbReference>
<dbReference type="PANTHER" id="PTHR36920:SF1">
    <property type="entry name" value="OUTER MEMBRANE PROTEIN W"/>
    <property type="match status" value="1"/>
</dbReference>
<reference evidence="2 3" key="1">
    <citation type="submission" date="2016-09" db="EMBL/GenBank/DDBJ databases">
        <authorList>
            <person name="Capua I."/>
            <person name="De Benedictis P."/>
            <person name="Joannis T."/>
            <person name="Lombin L.H."/>
            <person name="Cattoli G."/>
        </authorList>
    </citation>
    <scope>NUCLEOTIDE SEQUENCE [LARGE SCALE GENOMIC DNA]</scope>
    <source>
        <strain evidence="2 3">ANC 4671</strain>
    </source>
</reference>
<feature type="chain" id="PRO_5043144576" evidence="1">
    <location>
        <begin position="21"/>
        <end position="198"/>
    </location>
</feature>